<feature type="domain" description="NrtR DNA-binding winged helix" evidence="2">
    <location>
        <begin position="149"/>
        <end position="207"/>
    </location>
</feature>
<dbReference type="Gene3D" id="1.10.10.10">
    <property type="entry name" value="Winged helix-like DNA-binding domain superfamily/Winged helix DNA-binding domain"/>
    <property type="match status" value="1"/>
</dbReference>
<evidence type="ECO:0000313" key="4">
    <source>
        <dbReference type="Proteomes" id="UP001273505"/>
    </source>
</evidence>
<sequence>MKTPYLHSVDNVVFGYNKRQLYVLVTQYLRGPLQGQHALPGDWLHPTETLEQAAERILKERTGLESATLKQYYTFSALNRHPSERAIGTAFWMITHCDKCSELKNNHDVCTQWYSLDKVPTLIFDHTKILNLARRALKSTVSSHPMGRDILPVKFTIGELIDLYETLLDIELDAPNFRRKLQRNNLLTATQEKARSPQGRLSTVYTFNSQAYETLAATGLPMAFSA</sequence>
<comment type="caution">
    <text evidence="3">The sequence shown here is derived from an EMBL/GenBank/DDBJ whole genome shotgun (WGS) entry which is preliminary data.</text>
</comment>
<proteinExistence type="predicted"/>
<reference evidence="3 4" key="1">
    <citation type="submission" date="2023-11" db="EMBL/GenBank/DDBJ databases">
        <title>Gilvimarinus fulvus sp. nov., isolated from the surface of Kelp.</title>
        <authorList>
            <person name="Sun Y.Y."/>
            <person name="Gong Y."/>
            <person name="Du Z.J."/>
        </authorList>
    </citation>
    <scope>NUCLEOTIDE SEQUENCE [LARGE SCALE GENOMIC DNA]</scope>
    <source>
        <strain evidence="3 4">SDUM040013</strain>
    </source>
</reference>
<evidence type="ECO:0000259" key="1">
    <source>
        <dbReference type="Pfam" id="PF00293"/>
    </source>
</evidence>
<keyword evidence="4" id="KW-1185">Reference proteome</keyword>
<dbReference type="InterPro" id="IPR000086">
    <property type="entry name" value="NUDIX_hydrolase_dom"/>
</dbReference>
<evidence type="ECO:0000259" key="2">
    <source>
        <dbReference type="Pfam" id="PF21906"/>
    </source>
</evidence>
<dbReference type="Pfam" id="PF21906">
    <property type="entry name" value="WHD_NrtR"/>
    <property type="match status" value="1"/>
</dbReference>
<feature type="domain" description="Nudix hydrolase" evidence="1">
    <location>
        <begin position="10"/>
        <end position="123"/>
    </location>
</feature>
<name>A0ABU4S0R9_9GAMM</name>
<dbReference type="SUPFAM" id="SSF55811">
    <property type="entry name" value="Nudix"/>
    <property type="match status" value="1"/>
</dbReference>
<dbReference type="InterPro" id="IPR036390">
    <property type="entry name" value="WH_DNA-bd_sf"/>
</dbReference>
<organism evidence="3 4">
    <name type="scientific">Gilvimarinus gilvus</name>
    <dbReference type="NCBI Taxonomy" id="3058038"/>
    <lineage>
        <taxon>Bacteria</taxon>
        <taxon>Pseudomonadati</taxon>
        <taxon>Pseudomonadota</taxon>
        <taxon>Gammaproteobacteria</taxon>
        <taxon>Cellvibrionales</taxon>
        <taxon>Cellvibrionaceae</taxon>
        <taxon>Gilvimarinus</taxon>
    </lineage>
</organism>
<dbReference type="Gene3D" id="3.90.79.10">
    <property type="entry name" value="Nucleoside Triphosphate Pyrophosphohydrolase"/>
    <property type="match status" value="1"/>
</dbReference>
<dbReference type="InterPro" id="IPR036388">
    <property type="entry name" value="WH-like_DNA-bd_sf"/>
</dbReference>
<dbReference type="Pfam" id="PF00293">
    <property type="entry name" value="NUDIX"/>
    <property type="match status" value="1"/>
</dbReference>
<gene>
    <name evidence="3" type="ORF">SCD92_11905</name>
</gene>
<dbReference type="InterPro" id="IPR054105">
    <property type="entry name" value="WHD_NrtR"/>
</dbReference>
<protein>
    <submittedName>
        <fullName evidence="3">NUDIX domain-containing protein</fullName>
    </submittedName>
</protein>
<accession>A0ABU4S0R9</accession>
<dbReference type="InterPro" id="IPR015797">
    <property type="entry name" value="NUDIX_hydrolase-like_dom_sf"/>
</dbReference>
<dbReference type="SUPFAM" id="SSF46785">
    <property type="entry name" value="Winged helix' DNA-binding domain"/>
    <property type="match status" value="1"/>
</dbReference>
<dbReference type="PANTHER" id="PTHR43736:SF4">
    <property type="entry name" value="SLR1690 PROTEIN"/>
    <property type="match status" value="1"/>
</dbReference>
<dbReference type="EMBL" id="JAXAFO010000019">
    <property type="protein sequence ID" value="MDX6850067.1"/>
    <property type="molecule type" value="Genomic_DNA"/>
</dbReference>
<dbReference type="RefSeq" id="WP_302720810.1">
    <property type="nucleotide sequence ID" value="NZ_JAULRU010000215.1"/>
</dbReference>
<dbReference type="Proteomes" id="UP001273505">
    <property type="component" value="Unassembled WGS sequence"/>
</dbReference>
<evidence type="ECO:0000313" key="3">
    <source>
        <dbReference type="EMBL" id="MDX6850067.1"/>
    </source>
</evidence>
<dbReference type="PANTHER" id="PTHR43736">
    <property type="entry name" value="ADP-RIBOSE PYROPHOSPHATASE"/>
    <property type="match status" value="1"/>
</dbReference>
<dbReference type="CDD" id="cd18873">
    <property type="entry name" value="NUDIX_NadM_like"/>
    <property type="match status" value="1"/>
</dbReference>